<gene>
    <name evidence="5" type="primary">NDAI0G00590</name>
    <name evidence="5" type="ordered locus">NDAI_0G00590</name>
</gene>
<dbReference type="PANTHER" id="PTHR15231:SF1">
    <property type="entry name" value="PHOSPHATIDYLINOSITOL N-ACETYLGLUCOSAMINYLTRANSFERASE SUBUNIT H"/>
    <property type="match status" value="1"/>
</dbReference>
<dbReference type="STRING" id="1071378.G0WDH4"/>
<organism evidence="5 6">
    <name type="scientific">Naumovozyma dairenensis (strain ATCC 10597 / BCRC 20456 / CBS 421 / NBRC 0211 / NRRL Y-12639)</name>
    <name type="common">Saccharomyces dairenensis</name>
    <dbReference type="NCBI Taxonomy" id="1071378"/>
    <lineage>
        <taxon>Eukaryota</taxon>
        <taxon>Fungi</taxon>
        <taxon>Dikarya</taxon>
        <taxon>Ascomycota</taxon>
        <taxon>Saccharomycotina</taxon>
        <taxon>Saccharomycetes</taxon>
        <taxon>Saccharomycetales</taxon>
        <taxon>Saccharomycetaceae</taxon>
        <taxon>Naumovozyma</taxon>
    </lineage>
</organism>
<sequence length="196" mass="23364">MDTNGLYITKRVRKNYIELIEQNENNDYIKFTVIPRSFSIQRIARIISCIIITFLLYLKLIKRFDLTIMQESLIIIVILVMILSYFKNPRIESFTVLKDNGIQISKIDGYLFLPMKYNEQLCCQNEFFPNDKIIDIIINEGFYPGSQVIFYMAVLIKDYKELKLLFDSTKIKLDDQIEIYNKSRDCLYMNKKPFEK</sequence>
<dbReference type="KEGG" id="ndi:NDAI_0G00590"/>
<dbReference type="InterPro" id="IPR019328">
    <property type="entry name" value="PIGH-H_dom"/>
</dbReference>
<dbReference type="RefSeq" id="XP_003671078.2">
    <property type="nucleotide sequence ID" value="XM_003671030.2"/>
</dbReference>
<feature type="domain" description="Phosphatidylinositol N-acetylglucosaminyltransferase subunit H conserved" evidence="4">
    <location>
        <begin position="93"/>
        <end position="166"/>
    </location>
</feature>
<evidence type="ECO:0000256" key="1">
    <source>
        <dbReference type="ARBA" id="ARBA00004687"/>
    </source>
</evidence>
<feature type="transmembrane region" description="Helical" evidence="3">
    <location>
        <begin position="43"/>
        <end position="61"/>
    </location>
</feature>
<dbReference type="GO" id="GO:0006506">
    <property type="term" value="P:GPI anchor biosynthetic process"/>
    <property type="evidence" value="ECO:0007669"/>
    <property type="project" value="UniProtKB-UniPathway"/>
</dbReference>
<accession>G0WDH4</accession>
<dbReference type="GO" id="GO:0000506">
    <property type="term" value="C:glycosylphosphatidylinositol-N-acetylglucosaminyltransferase (GPI-GnT) complex"/>
    <property type="evidence" value="ECO:0007669"/>
    <property type="project" value="InterPro"/>
</dbReference>
<dbReference type="AlphaFoldDB" id="G0WDH4"/>
<comment type="similarity">
    <text evidence="2">Belongs to the PIGH family.</text>
</comment>
<keyword evidence="3" id="KW-0812">Transmembrane</keyword>
<dbReference type="InterPro" id="IPR044215">
    <property type="entry name" value="PIG-H"/>
</dbReference>
<dbReference type="PANTHER" id="PTHR15231">
    <property type="entry name" value="PHOSPHATIDYLINOSITOL N-ACETYLGLUCOSAMINYLTRANSFERASE SUBUNIT H"/>
    <property type="match status" value="1"/>
</dbReference>
<dbReference type="HOGENOM" id="CLU_106408_0_0_1"/>
<protein>
    <recommendedName>
        <fullName evidence="4">Phosphatidylinositol N-acetylglucosaminyltransferase subunit H conserved domain-containing protein</fullName>
    </recommendedName>
</protein>
<evidence type="ECO:0000256" key="3">
    <source>
        <dbReference type="SAM" id="Phobius"/>
    </source>
</evidence>
<name>G0WDH4_NAUDC</name>
<dbReference type="Pfam" id="PF10181">
    <property type="entry name" value="PIG-H"/>
    <property type="match status" value="1"/>
</dbReference>
<keyword evidence="6" id="KW-1185">Reference proteome</keyword>
<proteinExistence type="inferred from homology"/>
<dbReference type="OMA" id="NASAFWI"/>
<dbReference type="EMBL" id="HE580273">
    <property type="protein sequence ID" value="CCD25835.2"/>
    <property type="molecule type" value="Genomic_DNA"/>
</dbReference>
<dbReference type="eggNOG" id="ENOG502S6Z2">
    <property type="taxonomic scope" value="Eukaryota"/>
</dbReference>
<dbReference type="Proteomes" id="UP000000689">
    <property type="component" value="Chromosome 7"/>
</dbReference>
<evidence type="ECO:0000313" key="5">
    <source>
        <dbReference type="EMBL" id="CCD25835.2"/>
    </source>
</evidence>
<evidence type="ECO:0000256" key="2">
    <source>
        <dbReference type="ARBA" id="ARBA00009610"/>
    </source>
</evidence>
<reference evidence="5 6" key="1">
    <citation type="journal article" date="2011" name="Proc. Natl. Acad. Sci. U.S.A.">
        <title>Evolutionary erosion of yeast sex chromosomes by mating-type switching accidents.</title>
        <authorList>
            <person name="Gordon J.L."/>
            <person name="Armisen D."/>
            <person name="Proux-Wera E."/>
            <person name="Oheigeartaigh S.S."/>
            <person name="Byrne K.P."/>
            <person name="Wolfe K.H."/>
        </authorList>
    </citation>
    <scope>NUCLEOTIDE SEQUENCE [LARGE SCALE GENOMIC DNA]</scope>
    <source>
        <strain evidence="6">ATCC 10597 / BCRC 20456 / CBS 421 / NBRC 0211 / NRRL Y-12639</strain>
    </source>
</reference>
<feature type="transmembrane region" description="Helical" evidence="3">
    <location>
        <begin position="67"/>
        <end position="86"/>
    </location>
</feature>
<keyword evidence="3" id="KW-0472">Membrane</keyword>
<dbReference type="OrthoDB" id="6256716at2759"/>
<dbReference type="GO" id="GO:0017176">
    <property type="term" value="F:phosphatidylinositol N-acetylglucosaminyltransferase activity"/>
    <property type="evidence" value="ECO:0007669"/>
    <property type="project" value="EnsemblFungi"/>
</dbReference>
<keyword evidence="3" id="KW-1133">Transmembrane helix</keyword>
<evidence type="ECO:0000313" key="6">
    <source>
        <dbReference type="Proteomes" id="UP000000689"/>
    </source>
</evidence>
<dbReference type="GeneID" id="11497231"/>
<dbReference type="UniPathway" id="UPA00196"/>
<evidence type="ECO:0000259" key="4">
    <source>
        <dbReference type="Pfam" id="PF10181"/>
    </source>
</evidence>
<comment type="pathway">
    <text evidence="1">Glycolipid biosynthesis; glycosylphosphatidylinositol-anchor biosynthesis.</text>
</comment>